<dbReference type="EMBL" id="BGPR01007672">
    <property type="protein sequence ID" value="GBN28663.1"/>
    <property type="molecule type" value="Genomic_DNA"/>
</dbReference>
<dbReference type="InterPro" id="IPR043502">
    <property type="entry name" value="DNA/RNA_pol_sf"/>
</dbReference>
<protein>
    <recommendedName>
        <fullName evidence="1">Reverse transcriptase Ty1/copia-type domain-containing protein</fullName>
    </recommendedName>
</protein>
<comment type="caution">
    <text evidence="2">The sequence shown here is derived from an EMBL/GenBank/DDBJ whole genome shotgun (WGS) entry which is preliminary data.</text>
</comment>
<dbReference type="OrthoDB" id="7612332at2759"/>
<dbReference type="Proteomes" id="UP000499080">
    <property type="component" value="Unassembled WGS sequence"/>
</dbReference>
<dbReference type="AlphaFoldDB" id="A0A4Y2MPP5"/>
<evidence type="ECO:0000313" key="2">
    <source>
        <dbReference type="EMBL" id="GBN28663.1"/>
    </source>
</evidence>
<organism evidence="2 3">
    <name type="scientific">Araneus ventricosus</name>
    <name type="common">Orbweaver spider</name>
    <name type="synonym">Epeira ventricosa</name>
    <dbReference type="NCBI Taxonomy" id="182803"/>
    <lineage>
        <taxon>Eukaryota</taxon>
        <taxon>Metazoa</taxon>
        <taxon>Ecdysozoa</taxon>
        <taxon>Arthropoda</taxon>
        <taxon>Chelicerata</taxon>
        <taxon>Arachnida</taxon>
        <taxon>Araneae</taxon>
        <taxon>Araneomorphae</taxon>
        <taxon>Entelegynae</taxon>
        <taxon>Araneoidea</taxon>
        <taxon>Araneidae</taxon>
        <taxon>Araneus</taxon>
    </lineage>
</organism>
<dbReference type="GO" id="GO:0071897">
    <property type="term" value="P:DNA biosynthetic process"/>
    <property type="evidence" value="ECO:0007669"/>
    <property type="project" value="UniProtKB-ARBA"/>
</dbReference>
<dbReference type="SUPFAM" id="SSF56672">
    <property type="entry name" value="DNA/RNA polymerases"/>
    <property type="match status" value="1"/>
</dbReference>
<gene>
    <name evidence="2" type="ORF">AVEN_258211_1</name>
</gene>
<name>A0A4Y2MPP5_ARAVE</name>
<dbReference type="Pfam" id="PF07727">
    <property type="entry name" value="RVT_2"/>
    <property type="match status" value="1"/>
</dbReference>
<feature type="domain" description="Reverse transcriptase Ty1/copia-type" evidence="1">
    <location>
        <begin position="4"/>
        <end position="81"/>
    </location>
</feature>
<dbReference type="InterPro" id="IPR013103">
    <property type="entry name" value="RVT_2"/>
</dbReference>
<accession>A0A4Y2MPP5</accession>
<reference evidence="2 3" key="1">
    <citation type="journal article" date="2019" name="Sci. Rep.">
        <title>Orb-weaving spider Araneus ventricosus genome elucidates the spidroin gene catalogue.</title>
        <authorList>
            <person name="Kono N."/>
            <person name="Nakamura H."/>
            <person name="Ohtoshi R."/>
            <person name="Moran D.A.P."/>
            <person name="Shinohara A."/>
            <person name="Yoshida Y."/>
            <person name="Fujiwara M."/>
            <person name="Mori M."/>
            <person name="Tomita M."/>
            <person name="Arakawa K."/>
        </authorList>
    </citation>
    <scope>NUCLEOTIDE SEQUENCE [LARGE SCALE GENOMIC DNA]</scope>
</reference>
<sequence length="86" mass="9886">MQIKTLYGLKQASRCCNKYFGEFLSEVRFKTSEADPCLYIRDKYEKKSIVCLYVDDGLVAATDLKESEKSIDDLNSKFKITTKQAN</sequence>
<evidence type="ECO:0000259" key="1">
    <source>
        <dbReference type="Pfam" id="PF07727"/>
    </source>
</evidence>
<proteinExistence type="predicted"/>
<keyword evidence="3" id="KW-1185">Reference proteome</keyword>
<evidence type="ECO:0000313" key="3">
    <source>
        <dbReference type="Proteomes" id="UP000499080"/>
    </source>
</evidence>